<dbReference type="EMBL" id="JACTNZ010000001">
    <property type="protein sequence ID" value="KAG5566836.1"/>
    <property type="molecule type" value="Genomic_DNA"/>
</dbReference>
<comment type="caution">
    <text evidence="2">The sequence shown here is derived from an EMBL/GenBank/DDBJ whole genome shotgun (WGS) entry which is preliminary data.</text>
</comment>
<keyword evidence="3" id="KW-1185">Reference proteome</keyword>
<organism evidence="2 3">
    <name type="scientific">Rhododendron griersonianum</name>
    <dbReference type="NCBI Taxonomy" id="479676"/>
    <lineage>
        <taxon>Eukaryota</taxon>
        <taxon>Viridiplantae</taxon>
        <taxon>Streptophyta</taxon>
        <taxon>Embryophyta</taxon>
        <taxon>Tracheophyta</taxon>
        <taxon>Spermatophyta</taxon>
        <taxon>Magnoliopsida</taxon>
        <taxon>eudicotyledons</taxon>
        <taxon>Gunneridae</taxon>
        <taxon>Pentapetalae</taxon>
        <taxon>asterids</taxon>
        <taxon>Ericales</taxon>
        <taxon>Ericaceae</taxon>
        <taxon>Ericoideae</taxon>
        <taxon>Rhodoreae</taxon>
        <taxon>Rhododendron</taxon>
    </lineage>
</organism>
<dbReference type="Proteomes" id="UP000823749">
    <property type="component" value="Chromosome 1"/>
</dbReference>
<evidence type="ECO:0000313" key="3">
    <source>
        <dbReference type="Proteomes" id="UP000823749"/>
    </source>
</evidence>
<name>A0AAV6LPS4_9ERIC</name>
<gene>
    <name evidence="2" type="ORF">RHGRI_002396</name>
</gene>
<feature type="region of interest" description="Disordered" evidence="1">
    <location>
        <begin position="1"/>
        <end position="22"/>
    </location>
</feature>
<evidence type="ECO:0000256" key="1">
    <source>
        <dbReference type="SAM" id="MobiDB-lite"/>
    </source>
</evidence>
<sequence>MENTKWSKSTPKKNQTLPPRRGEIKLRIIGKLLKSVASVAGGNNRRKGEKW</sequence>
<accession>A0AAV6LPS4</accession>
<protein>
    <submittedName>
        <fullName evidence="2">Uncharacterized protein</fullName>
    </submittedName>
</protein>
<dbReference type="AlphaFoldDB" id="A0AAV6LPS4"/>
<evidence type="ECO:0000313" key="2">
    <source>
        <dbReference type="EMBL" id="KAG5566836.1"/>
    </source>
</evidence>
<proteinExistence type="predicted"/>
<feature type="compositionally biased region" description="Polar residues" evidence="1">
    <location>
        <begin position="1"/>
        <end position="17"/>
    </location>
</feature>
<reference evidence="2" key="1">
    <citation type="submission" date="2020-08" db="EMBL/GenBank/DDBJ databases">
        <title>Plant Genome Project.</title>
        <authorList>
            <person name="Zhang R.-G."/>
        </authorList>
    </citation>
    <scope>NUCLEOTIDE SEQUENCE</scope>
    <source>
        <strain evidence="2">WSP0</strain>
        <tissue evidence="2">Leaf</tissue>
    </source>
</reference>